<keyword evidence="8" id="KW-0812">Transmembrane</keyword>
<name>F7CZL3_XENTR</name>
<dbReference type="GO" id="GO:0006508">
    <property type="term" value="P:proteolysis"/>
    <property type="evidence" value="ECO:0007669"/>
    <property type="project" value="UniProtKB-KW"/>
</dbReference>
<organism evidence="9">
    <name type="scientific">Xenopus tropicalis</name>
    <name type="common">Western clawed frog</name>
    <name type="synonym">Silurana tropicalis</name>
    <dbReference type="NCBI Taxonomy" id="8364"/>
    <lineage>
        <taxon>Eukaryota</taxon>
        <taxon>Metazoa</taxon>
        <taxon>Chordata</taxon>
        <taxon>Craniata</taxon>
        <taxon>Vertebrata</taxon>
        <taxon>Euteleostomi</taxon>
        <taxon>Amphibia</taxon>
        <taxon>Batrachia</taxon>
        <taxon>Anura</taxon>
        <taxon>Pipoidea</taxon>
        <taxon>Pipidae</taxon>
        <taxon>Xenopodinae</taxon>
        <taxon>Xenopus</taxon>
        <taxon>Silurana</taxon>
    </lineage>
</organism>
<dbReference type="PROSITE" id="PS00131">
    <property type="entry name" value="CARBOXYPEPT_SER_SER"/>
    <property type="match status" value="1"/>
</dbReference>
<dbReference type="Xenbase" id="XB-GENE-1014668">
    <property type="gene designation" value="ctsa"/>
</dbReference>
<dbReference type="PANTHER" id="PTHR11802:SF502">
    <property type="entry name" value="LYSOSOMAL PROTECTIVE PROTEIN"/>
    <property type="match status" value="1"/>
</dbReference>
<evidence type="ECO:0000256" key="7">
    <source>
        <dbReference type="RuleBase" id="RU361156"/>
    </source>
</evidence>
<keyword evidence="8" id="KW-1133">Transmembrane helix</keyword>
<reference evidence="11" key="3">
    <citation type="submission" date="2025-04" db="UniProtKB">
        <authorList>
            <consortium name="RefSeq"/>
        </authorList>
    </citation>
    <scope>IDENTIFICATION</scope>
    <source>
        <strain evidence="11">Nigerian</strain>
        <tissue evidence="11">Liver and blood</tissue>
    </source>
</reference>
<dbReference type="RefSeq" id="XP_012807985.1">
    <property type="nucleotide sequence ID" value="XM_012952531.3"/>
</dbReference>
<dbReference type="InterPro" id="IPR029058">
    <property type="entry name" value="AB_hydrolase_fold"/>
</dbReference>
<dbReference type="AGR" id="Xenbase:XB-GENE-1014668"/>
<dbReference type="Proteomes" id="UP000008143">
    <property type="component" value="Chromosome 10"/>
</dbReference>
<dbReference type="GeneTree" id="ENSGT00880000138014"/>
<dbReference type="InterPro" id="IPR001563">
    <property type="entry name" value="Peptidase_S10"/>
</dbReference>
<dbReference type="FunFam" id="3.40.50.1820:FF:000335">
    <property type="entry name" value="Carboxypeptidase"/>
    <property type="match status" value="1"/>
</dbReference>
<comment type="subunit">
    <text evidence="6">Heterodimer of a 32 kDa chain and a 20 kDa chain; disulfide-linked.</text>
</comment>
<dbReference type="Pfam" id="PF00450">
    <property type="entry name" value="Peptidase_S10"/>
    <property type="match status" value="1"/>
</dbReference>
<keyword evidence="2 7" id="KW-0121">Carboxypeptidase</keyword>
<dbReference type="GO" id="GO:0004185">
    <property type="term" value="F:serine-type carboxypeptidase activity"/>
    <property type="evidence" value="ECO:0007669"/>
    <property type="project" value="UniProtKB-UniRule"/>
</dbReference>
<keyword evidence="8" id="KW-0472">Membrane</keyword>
<dbReference type="InterPro" id="IPR018202">
    <property type="entry name" value="Ser_caboxypep_ser_AS"/>
</dbReference>
<dbReference type="PROSITE" id="PS00560">
    <property type="entry name" value="CARBOXYPEPT_SER_HIS"/>
    <property type="match status" value="1"/>
</dbReference>
<dbReference type="PRINTS" id="PR00724">
    <property type="entry name" value="CRBOXYPTASEC"/>
</dbReference>
<reference evidence="9" key="2">
    <citation type="submission" date="2011-06" db="UniProtKB">
        <authorList>
            <consortium name="Ensembl"/>
        </authorList>
    </citation>
    <scope>IDENTIFICATION</scope>
</reference>
<evidence type="ECO:0000313" key="11">
    <source>
        <dbReference type="RefSeq" id="XP_012807985.1"/>
    </source>
</evidence>
<dbReference type="PANTHER" id="PTHR11802">
    <property type="entry name" value="SERINE PROTEASE FAMILY S10 SERINE CARBOXYPEPTIDASE"/>
    <property type="match status" value="1"/>
</dbReference>
<keyword evidence="10" id="KW-1185">Reference proteome</keyword>
<dbReference type="GO" id="GO:0031647">
    <property type="term" value="P:regulation of protein stability"/>
    <property type="evidence" value="ECO:0007669"/>
    <property type="project" value="UniProtKB-ARBA"/>
</dbReference>
<dbReference type="Gene3D" id="3.40.50.1820">
    <property type="entry name" value="alpha/beta hydrolase"/>
    <property type="match status" value="1"/>
</dbReference>
<dbReference type="InterPro" id="IPR033124">
    <property type="entry name" value="Ser_caboxypep_his_AS"/>
</dbReference>
<reference evidence="9" key="1">
    <citation type="journal article" date="2010" name="Science">
        <title>The genome of the Western clawed frog Xenopus tropicalis.</title>
        <authorList>
            <person name="Hellsten U."/>
            <person name="Harland R.M."/>
            <person name="Gilchrist M.J."/>
            <person name="Hendrix D."/>
            <person name="Jurka J."/>
            <person name="Kapitonov V."/>
            <person name="Ovcharenko I."/>
            <person name="Putnam N.H."/>
            <person name="Shu S."/>
            <person name="Taher L."/>
            <person name="Blitz I.L."/>
            <person name="Blumberg B."/>
            <person name="Dichmann D.S."/>
            <person name="Dubchak I."/>
            <person name="Amaya E."/>
            <person name="Detter J.C."/>
            <person name="Fletcher R."/>
            <person name="Gerhard D.S."/>
            <person name="Goodstein D."/>
            <person name="Graves T."/>
            <person name="Grigoriev I.V."/>
            <person name="Grimwood J."/>
            <person name="Kawashima T."/>
            <person name="Lindquist E."/>
            <person name="Lucas S.M."/>
            <person name="Mead P.E."/>
            <person name="Mitros T."/>
            <person name="Ogino H."/>
            <person name="Ohta Y."/>
            <person name="Poliakov A.V."/>
            <person name="Pollet N."/>
            <person name="Robert J."/>
            <person name="Salamov A."/>
            <person name="Sater A.K."/>
            <person name="Schmutz J."/>
            <person name="Terry A."/>
            <person name="Vize P.D."/>
            <person name="Warren W.C."/>
            <person name="Wells D."/>
            <person name="Wills A."/>
            <person name="Wilson R.K."/>
            <person name="Zimmerman L.B."/>
            <person name="Zorn A.M."/>
            <person name="Grainger R."/>
            <person name="Grammer T."/>
            <person name="Khokha M.K."/>
            <person name="Richardson P.M."/>
            <person name="Rokhsar D.S."/>
        </authorList>
    </citation>
    <scope>NUCLEOTIDE SEQUENCE [LARGE SCALE GENOMIC DNA]</scope>
    <source>
        <strain evidence="9">Nigerian</strain>
    </source>
</reference>
<dbReference type="SUPFAM" id="SSF53474">
    <property type="entry name" value="alpha/beta-Hydrolases"/>
    <property type="match status" value="1"/>
</dbReference>
<dbReference type="AlphaFoldDB" id="F7CZL3"/>
<keyword evidence="4 7" id="KW-0378">Hydrolase</keyword>
<dbReference type="EC" id="3.4.16.-" evidence="7"/>
<keyword evidence="3 7" id="KW-0645">Protease</keyword>
<evidence type="ECO:0000256" key="5">
    <source>
        <dbReference type="ARBA" id="ARBA00054649"/>
    </source>
</evidence>
<evidence type="ECO:0000256" key="1">
    <source>
        <dbReference type="ARBA" id="ARBA00009431"/>
    </source>
</evidence>
<comment type="function">
    <text evidence="5">Protective protein appears to be essential for both the activity of beta-galactosidase and neuraminidase, it associates with these enzymes and exerts a protective function necessary for their stability and activity. This protein is also a carboxypeptidase and can deamidate tachykinins.</text>
</comment>
<evidence type="ECO:0000256" key="8">
    <source>
        <dbReference type="SAM" id="Phobius"/>
    </source>
</evidence>
<dbReference type="CTD" id="5476"/>
<feature type="transmembrane region" description="Helical" evidence="8">
    <location>
        <begin position="42"/>
        <end position="62"/>
    </location>
</feature>
<evidence type="ECO:0000313" key="10">
    <source>
        <dbReference type="Proteomes" id="UP000008143"/>
    </source>
</evidence>
<dbReference type="GeneID" id="734066"/>
<dbReference type="GO" id="GO:1904715">
    <property type="term" value="P:negative regulation of chaperone-mediated autophagy"/>
    <property type="evidence" value="ECO:0007669"/>
    <property type="project" value="UniProtKB-ARBA"/>
</dbReference>
<comment type="similarity">
    <text evidence="1 7">Belongs to the peptidase S10 family.</text>
</comment>
<accession>F7CZL3</accession>
<gene>
    <name evidence="9 11 12" type="primary">ctsa</name>
</gene>
<evidence type="ECO:0000313" key="12">
    <source>
        <dbReference type="Xenbase" id="XB-GENE-1014668"/>
    </source>
</evidence>
<sequence length="510" mass="57772">MTALERCRRRKCLFCWAPAEVRGASCRGKFGWNRETRKKMDLYLQCFMLLGGLFLVACYTADEVTYLPGLPKQPSFRQYSGFLDVPEGKHLHYWFVESQKDPSTDPLVLWLNGGPGCSSLDGLLTEHGPFLIQPDGVTLEYNDYSWNKIANVLYLEAPAGVGFSYSDDKNYKTNDSEVAHNNYLALKQFFQLYPQFSKNDFYITGESYGGVYVPSLAVEVSQDSSINLKGIAVGNGLSSYENNDNSLIFFAYYHGILGSQLWSGLQRYCCAKGPCQFYNNPDGNCSLLVQEAMHDVYSTGLNIYNLYESCTGGAPGEVRDNGDHVTVYHPGMISPQLLKHWNKKLLSLSLVQKPIRMDPPCVNSTASRTFLNNGLVRLALHIPSSVQQWEVCSYDVYSAYGRVYQSMKDQYLKLLSTMKYRILVYNGDVDMACNFLGDQWFVDSLQQKLQVQRRPWLYKEGEQQQQIGGFVKEFSNLSFLTIKGAGHMVPTDKPNAAFVVFSRFIKNEPF</sequence>
<proteinExistence type="inferred from homology"/>
<evidence type="ECO:0000256" key="6">
    <source>
        <dbReference type="ARBA" id="ARBA00061741"/>
    </source>
</evidence>
<dbReference type="Bgee" id="ENSXETG00000014870">
    <property type="expression patterns" value="Expressed in mesonephros and 23 other cell types or tissues"/>
</dbReference>
<evidence type="ECO:0000256" key="3">
    <source>
        <dbReference type="ARBA" id="ARBA00022670"/>
    </source>
</evidence>
<evidence type="ECO:0000313" key="9">
    <source>
        <dbReference type="Ensembl" id="ENSXETP00000032537"/>
    </source>
</evidence>
<dbReference type="OMA" id="GDWMKPF"/>
<dbReference type="OrthoDB" id="443318at2759"/>
<dbReference type="Ensembl" id="ENSXETT00000032537">
    <property type="protein sequence ID" value="ENSXETP00000032537"/>
    <property type="gene ID" value="ENSXETG00000014870"/>
</dbReference>
<protein>
    <recommendedName>
        <fullName evidence="7">Carboxypeptidase</fullName>
        <ecNumber evidence="7">3.4.16.-</ecNumber>
    </recommendedName>
</protein>
<evidence type="ECO:0000256" key="4">
    <source>
        <dbReference type="ARBA" id="ARBA00022801"/>
    </source>
</evidence>
<evidence type="ECO:0000256" key="2">
    <source>
        <dbReference type="ARBA" id="ARBA00022645"/>
    </source>
</evidence>